<evidence type="ECO:0000256" key="2">
    <source>
        <dbReference type="ARBA" id="ARBA00023082"/>
    </source>
</evidence>
<keyword evidence="4" id="KW-0804">Transcription</keyword>
<dbReference type="Pfam" id="PF04539">
    <property type="entry name" value="Sigma70_r3"/>
    <property type="match status" value="1"/>
</dbReference>
<dbReference type="PROSITE" id="PS00715">
    <property type="entry name" value="SIGMA70_1"/>
    <property type="match status" value="1"/>
</dbReference>
<reference evidence="6 7" key="1">
    <citation type="journal article" date="2016" name="Nat. Commun.">
        <title>Thousands of microbial genomes shed light on interconnected biogeochemical processes in an aquifer system.</title>
        <authorList>
            <person name="Anantharaman K."/>
            <person name="Brown C.T."/>
            <person name="Hug L.A."/>
            <person name="Sharon I."/>
            <person name="Castelle C.J."/>
            <person name="Probst A.J."/>
            <person name="Thomas B.C."/>
            <person name="Singh A."/>
            <person name="Wilkins M.J."/>
            <person name="Karaoz U."/>
            <person name="Brodie E.L."/>
            <person name="Williams K.H."/>
            <person name="Hubbard S.S."/>
            <person name="Banfield J.F."/>
        </authorList>
    </citation>
    <scope>NUCLEOTIDE SEQUENCE [LARGE SCALE GENOMIC DNA]</scope>
    <source>
        <strain evidence="7">RIFCSPLOWO2_12_FULL_64_10</strain>
    </source>
</reference>
<dbReference type="InterPro" id="IPR007624">
    <property type="entry name" value="RNA_pol_sigma70_r3"/>
</dbReference>
<dbReference type="Proteomes" id="UP000178606">
    <property type="component" value="Unassembled WGS sequence"/>
</dbReference>
<dbReference type="InterPro" id="IPR007627">
    <property type="entry name" value="RNA_pol_sigma70_r2"/>
</dbReference>
<dbReference type="AlphaFoldDB" id="A0A1F6C471"/>
<dbReference type="GO" id="GO:0006352">
    <property type="term" value="P:DNA-templated transcription initiation"/>
    <property type="evidence" value="ECO:0007669"/>
    <property type="project" value="InterPro"/>
</dbReference>
<dbReference type="InterPro" id="IPR036388">
    <property type="entry name" value="WH-like_DNA-bd_sf"/>
</dbReference>
<keyword evidence="3" id="KW-0238">DNA-binding</keyword>
<dbReference type="Pfam" id="PF00140">
    <property type="entry name" value="Sigma70_r1_2"/>
    <property type="match status" value="1"/>
</dbReference>
<dbReference type="SUPFAM" id="SSF88659">
    <property type="entry name" value="Sigma3 and sigma4 domains of RNA polymerase sigma factors"/>
    <property type="match status" value="2"/>
</dbReference>
<dbReference type="GO" id="GO:0003677">
    <property type="term" value="F:DNA binding"/>
    <property type="evidence" value="ECO:0007669"/>
    <property type="project" value="UniProtKB-KW"/>
</dbReference>
<feature type="domain" description="RNA polymerase sigma-70" evidence="5">
    <location>
        <begin position="79"/>
        <end position="92"/>
    </location>
</feature>
<comment type="caution">
    <text evidence="6">The sequence shown here is derived from an EMBL/GenBank/DDBJ whole genome shotgun (WGS) entry which is preliminary data.</text>
</comment>
<dbReference type="EMBL" id="MFKF01000421">
    <property type="protein sequence ID" value="OGG43975.1"/>
    <property type="molecule type" value="Genomic_DNA"/>
</dbReference>
<keyword evidence="2" id="KW-0731">Sigma factor</keyword>
<dbReference type="Pfam" id="PF04542">
    <property type="entry name" value="Sigma70_r2"/>
    <property type="match status" value="1"/>
</dbReference>
<evidence type="ECO:0000256" key="3">
    <source>
        <dbReference type="ARBA" id="ARBA00023125"/>
    </source>
</evidence>
<accession>A0A1F6C471</accession>
<evidence type="ECO:0000313" key="7">
    <source>
        <dbReference type="Proteomes" id="UP000178606"/>
    </source>
</evidence>
<dbReference type="Gene3D" id="1.10.601.10">
    <property type="entry name" value="RNA Polymerase Primary Sigma Factor"/>
    <property type="match status" value="1"/>
</dbReference>
<proteinExistence type="predicted"/>
<keyword evidence="1" id="KW-0805">Transcription regulation</keyword>
<dbReference type="PIRSF" id="PIRSF000770">
    <property type="entry name" value="RNA_pol_sigma-SigE/K"/>
    <property type="match status" value="1"/>
</dbReference>
<dbReference type="SUPFAM" id="SSF88946">
    <property type="entry name" value="Sigma2 domain of RNA polymerase sigma factors"/>
    <property type="match status" value="1"/>
</dbReference>
<dbReference type="PRINTS" id="PR00046">
    <property type="entry name" value="SIGMA70FCT"/>
</dbReference>
<dbReference type="InterPro" id="IPR000943">
    <property type="entry name" value="RNA_pol_sigma70"/>
</dbReference>
<dbReference type="PANTHER" id="PTHR30603:SF47">
    <property type="entry name" value="RNA POLYMERASE SIGMA FACTOR SIGD, CHLOROPLASTIC"/>
    <property type="match status" value="1"/>
</dbReference>
<dbReference type="CDD" id="cd06171">
    <property type="entry name" value="Sigma70_r4"/>
    <property type="match status" value="1"/>
</dbReference>
<dbReference type="InterPro" id="IPR007630">
    <property type="entry name" value="RNA_pol_sigma70_r4"/>
</dbReference>
<dbReference type="Gene3D" id="1.10.10.10">
    <property type="entry name" value="Winged helix-like DNA-binding domain superfamily/Winged helix DNA-binding domain"/>
    <property type="match status" value="2"/>
</dbReference>
<dbReference type="InterPro" id="IPR009042">
    <property type="entry name" value="RNA_pol_sigma70_r1_2"/>
</dbReference>
<sequence>MRFMDVDVMNTPEPLDRSLLRYMKEIADSSPLSSQEEAEFARRIRKGDVEARNRLVHANLRFVVSIALEYRHRGLSLSELISAGNVGLITAAERFDETQGYRFISYAVWWVRQAILQTLMEQRTVRLPVNRFDLLARISKSFSGLQQKLYADPAANDIAADLGVTLKDVERTLLDSRSSLSLDAPFDAESGNNLHQTLVDPAHASLEENLDKKQMQQDISEVLDTLNERESDILRLYFGLEDGEGKTLEQIGEHLGITRERVRQIKETAIQKLRHTARARRLKPYLETVS</sequence>
<evidence type="ECO:0000313" key="6">
    <source>
        <dbReference type="EMBL" id="OGG43975.1"/>
    </source>
</evidence>
<dbReference type="GO" id="GO:0016987">
    <property type="term" value="F:sigma factor activity"/>
    <property type="evidence" value="ECO:0007669"/>
    <property type="project" value="UniProtKB-KW"/>
</dbReference>
<dbReference type="InterPro" id="IPR013324">
    <property type="entry name" value="RNA_pol_sigma_r3/r4-like"/>
</dbReference>
<evidence type="ECO:0000256" key="1">
    <source>
        <dbReference type="ARBA" id="ARBA00023015"/>
    </source>
</evidence>
<dbReference type="InterPro" id="IPR050239">
    <property type="entry name" value="Sigma-70_RNA_pol_init_factors"/>
</dbReference>
<dbReference type="PANTHER" id="PTHR30603">
    <property type="entry name" value="RNA POLYMERASE SIGMA FACTOR RPO"/>
    <property type="match status" value="1"/>
</dbReference>
<dbReference type="NCBIfam" id="TIGR02937">
    <property type="entry name" value="sigma70-ECF"/>
    <property type="match status" value="1"/>
</dbReference>
<evidence type="ECO:0000256" key="4">
    <source>
        <dbReference type="ARBA" id="ARBA00023163"/>
    </source>
</evidence>
<dbReference type="InterPro" id="IPR014284">
    <property type="entry name" value="RNA_pol_sigma-70_dom"/>
</dbReference>
<organism evidence="6 7">
    <name type="scientific">Handelsmanbacteria sp. (strain RIFCSPLOWO2_12_FULL_64_10)</name>
    <dbReference type="NCBI Taxonomy" id="1817868"/>
    <lineage>
        <taxon>Bacteria</taxon>
        <taxon>Candidatus Handelsmaniibacteriota</taxon>
    </lineage>
</organism>
<name>A0A1F6C471_HANXR</name>
<protein>
    <recommendedName>
        <fullName evidence="5">RNA polymerase sigma-70 domain-containing protein</fullName>
    </recommendedName>
</protein>
<gene>
    <name evidence="6" type="ORF">A3F84_13070</name>
</gene>
<dbReference type="InterPro" id="IPR013325">
    <property type="entry name" value="RNA_pol_sigma_r2"/>
</dbReference>
<dbReference type="Pfam" id="PF04545">
    <property type="entry name" value="Sigma70_r4"/>
    <property type="match status" value="1"/>
</dbReference>
<evidence type="ECO:0000259" key="5">
    <source>
        <dbReference type="PROSITE" id="PS00715"/>
    </source>
</evidence>